<dbReference type="SUPFAM" id="SSF55154">
    <property type="entry name" value="CYTH-like phosphatases"/>
    <property type="match status" value="1"/>
</dbReference>
<dbReference type="Pfam" id="PF01928">
    <property type="entry name" value="CYTH"/>
    <property type="match status" value="1"/>
</dbReference>
<dbReference type="CDD" id="cd07890">
    <property type="entry name" value="CYTH-like_AC_IV-like"/>
    <property type="match status" value="1"/>
</dbReference>
<sequence length="199" mass="22624">MDYYLLSCSLSFLHMLDRTMPSNVEIKAKISDPTQFAETAAKLSKSEGTIIRQHDTFFNCNQGRLKLRDFMNETGQLIFYERPDTDGPKLSRYSISPTNNPPSLRTVLSEALGVKGEVKKERRLFLIGQTRVHLDTVEGLGHYMELEGDTERTSSKCEKEMGVDGLFVHKYGVFSKADLIGPWHFTGCFRKADLIGPWH</sequence>
<evidence type="ECO:0000313" key="2">
    <source>
        <dbReference type="Ensembl" id="ENSSORP00005025121.1"/>
    </source>
</evidence>
<dbReference type="PANTHER" id="PTHR21028:SF2">
    <property type="entry name" value="CYTH DOMAIN-CONTAINING PROTEIN"/>
    <property type="match status" value="1"/>
</dbReference>
<accession>A0A673A754</accession>
<reference evidence="2" key="1">
    <citation type="submission" date="2019-06" db="EMBL/GenBank/DDBJ databases">
        <authorList>
            <consortium name="Wellcome Sanger Institute Data Sharing"/>
        </authorList>
    </citation>
    <scope>NUCLEOTIDE SEQUENCE [LARGE SCALE GENOMIC DNA]</scope>
</reference>
<keyword evidence="3" id="KW-1185">Reference proteome</keyword>
<dbReference type="Ensembl" id="ENSSORT00005025876.1">
    <property type="protein sequence ID" value="ENSSORP00005025121.1"/>
    <property type="gene ID" value="ENSSORG00005012095.1"/>
</dbReference>
<organism evidence="2 3">
    <name type="scientific">Sphaeramia orbicularis</name>
    <name type="common">orbiculate cardinalfish</name>
    <dbReference type="NCBI Taxonomy" id="375764"/>
    <lineage>
        <taxon>Eukaryota</taxon>
        <taxon>Metazoa</taxon>
        <taxon>Chordata</taxon>
        <taxon>Craniata</taxon>
        <taxon>Vertebrata</taxon>
        <taxon>Euteleostomi</taxon>
        <taxon>Actinopterygii</taxon>
        <taxon>Neopterygii</taxon>
        <taxon>Teleostei</taxon>
        <taxon>Neoteleostei</taxon>
        <taxon>Acanthomorphata</taxon>
        <taxon>Gobiaria</taxon>
        <taxon>Kurtiformes</taxon>
        <taxon>Apogonoidei</taxon>
        <taxon>Apogonidae</taxon>
        <taxon>Apogoninae</taxon>
        <taxon>Sphaeramia</taxon>
    </lineage>
</organism>
<dbReference type="GO" id="GO:0016462">
    <property type="term" value="F:pyrophosphatase activity"/>
    <property type="evidence" value="ECO:0007669"/>
    <property type="project" value="UniProtKB-ARBA"/>
</dbReference>
<dbReference type="InterPro" id="IPR008173">
    <property type="entry name" value="Adenylyl_cyclase_CyaB"/>
</dbReference>
<dbReference type="AlphaFoldDB" id="A0A673A754"/>
<dbReference type="InterPro" id="IPR023577">
    <property type="entry name" value="CYTH_domain"/>
</dbReference>
<reference evidence="2" key="2">
    <citation type="submission" date="2025-08" db="UniProtKB">
        <authorList>
            <consortium name="Ensembl"/>
        </authorList>
    </citation>
    <scope>IDENTIFICATION</scope>
</reference>
<dbReference type="Gene3D" id="2.40.320.10">
    <property type="entry name" value="Hypothetical Protein Pfu-838710-001"/>
    <property type="match status" value="1"/>
</dbReference>
<protein>
    <submittedName>
        <fullName evidence="2">Si:ch211-156b7.4</fullName>
    </submittedName>
</protein>
<dbReference type="Proteomes" id="UP000472271">
    <property type="component" value="Chromosome 12"/>
</dbReference>
<evidence type="ECO:0000313" key="3">
    <source>
        <dbReference type="Proteomes" id="UP000472271"/>
    </source>
</evidence>
<dbReference type="InterPro" id="IPR033469">
    <property type="entry name" value="CYTH-like_dom_sf"/>
</dbReference>
<feature type="domain" description="CYTH" evidence="1">
    <location>
        <begin position="23"/>
        <end position="153"/>
    </location>
</feature>
<proteinExistence type="predicted"/>
<dbReference type="PANTHER" id="PTHR21028">
    <property type="entry name" value="SI:CH211-156B7.4"/>
    <property type="match status" value="1"/>
</dbReference>
<reference evidence="2" key="3">
    <citation type="submission" date="2025-09" db="UniProtKB">
        <authorList>
            <consortium name="Ensembl"/>
        </authorList>
    </citation>
    <scope>IDENTIFICATION</scope>
</reference>
<evidence type="ECO:0000259" key="1">
    <source>
        <dbReference type="Pfam" id="PF01928"/>
    </source>
</evidence>
<name>A0A673A754_9TELE</name>
<dbReference type="InParanoid" id="A0A673A754"/>